<dbReference type="EMBL" id="PCVI01000026">
    <property type="protein sequence ID" value="PIQ70233.1"/>
    <property type="molecule type" value="Genomic_DNA"/>
</dbReference>
<dbReference type="Proteomes" id="UP000231371">
    <property type="component" value="Unassembled WGS sequence"/>
</dbReference>
<dbReference type="Gene3D" id="3.40.50.1820">
    <property type="entry name" value="alpha/beta hydrolase"/>
    <property type="match status" value="1"/>
</dbReference>
<protein>
    <recommendedName>
        <fullName evidence="3">Alpha/beta hydrolase</fullName>
    </recommendedName>
</protein>
<name>A0A2H0KI35_9BACT</name>
<evidence type="ECO:0000313" key="1">
    <source>
        <dbReference type="EMBL" id="PIQ70233.1"/>
    </source>
</evidence>
<proteinExistence type="predicted"/>
<dbReference type="AlphaFoldDB" id="A0A2H0KI35"/>
<sequence>MDTLIVPGFSLKNKDWAEEVQRNLMPINSRIHYWSHWETGQAEDSWVGKETKEIISHENLIINIIAKSIGTLVAMKILKLKLKLINRIILCGIPLNDFHPGDKEFYEALKLLDEKNILCIQNENDNHGTFFDVEKFVHAINPNIKIISKPRSDHEYPYFEDFAVFLKN</sequence>
<reference evidence="1 2" key="1">
    <citation type="submission" date="2017-09" db="EMBL/GenBank/DDBJ databases">
        <title>Depth-based differentiation of microbial function through sediment-hosted aquifers and enrichment of novel symbionts in the deep terrestrial subsurface.</title>
        <authorList>
            <person name="Probst A.J."/>
            <person name="Ladd B."/>
            <person name="Jarett J.K."/>
            <person name="Geller-Mcgrath D.E."/>
            <person name="Sieber C.M."/>
            <person name="Emerson J.B."/>
            <person name="Anantharaman K."/>
            <person name="Thomas B.C."/>
            <person name="Malmstrom R."/>
            <person name="Stieglmeier M."/>
            <person name="Klingl A."/>
            <person name="Woyke T."/>
            <person name="Ryan C.M."/>
            <person name="Banfield J.F."/>
        </authorList>
    </citation>
    <scope>NUCLEOTIDE SEQUENCE [LARGE SCALE GENOMIC DNA]</scope>
    <source>
        <strain evidence="1">CG11_big_fil_rev_8_21_14_0_20_40_12</strain>
    </source>
</reference>
<comment type="caution">
    <text evidence="1">The sequence shown here is derived from an EMBL/GenBank/DDBJ whole genome shotgun (WGS) entry which is preliminary data.</text>
</comment>
<accession>A0A2H0KI35</accession>
<gene>
    <name evidence="1" type="ORF">COV89_01700</name>
</gene>
<evidence type="ECO:0000313" key="2">
    <source>
        <dbReference type="Proteomes" id="UP000231371"/>
    </source>
</evidence>
<dbReference type="SUPFAM" id="SSF53474">
    <property type="entry name" value="alpha/beta-Hydrolases"/>
    <property type="match status" value="1"/>
</dbReference>
<evidence type="ECO:0008006" key="3">
    <source>
        <dbReference type="Google" id="ProtNLM"/>
    </source>
</evidence>
<organism evidence="1 2">
    <name type="scientific">Candidatus Shapirobacteria bacterium CG11_big_fil_rev_8_21_14_0_20_40_12</name>
    <dbReference type="NCBI Taxonomy" id="1974889"/>
    <lineage>
        <taxon>Bacteria</taxon>
        <taxon>Candidatus Shapironibacteriota</taxon>
    </lineage>
</organism>
<dbReference type="InterPro" id="IPR029058">
    <property type="entry name" value="AB_hydrolase_fold"/>
</dbReference>